<dbReference type="SUPFAM" id="SSF63411">
    <property type="entry name" value="LuxS/MPP-like metallohydrolase"/>
    <property type="match status" value="3"/>
</dbReference>
<evidence type="ECO:0000259" key="10">
    <source>
        <dbReference type="Pfam" id="PF22456"/>
    </source>
</evidence>
<dbReference type="Pfam" id="PF13843">
    <property type="entry name" value="DDE_Tnp_1_7"/>
    <property type="match status" value="1"/>
</dbReference>
<dbReference type="EMBL" id="JAODUP010000039">
    <property type="protein sequence ID" value="KAK2166408.1"/>
    <property type="molecule type" value="Genomic_DNA"/>
</dbReference>
<keyword evidence="6" id="KW-0482">Metalloprotease</keyword>
<organism evidence="11 12">
    <name type="scientific">Paralvinella palmiformis</name>
    <dbReference type="NCBI Taxonomy" id="53620"/>
    <lineage>
        <taxon>Eukaryota</taxon>
        <taxon>Metazoa</taxon>
        <taxon>Spiralia</taxon>
        <taxon>Lophotrochozoa</taxon>
        <taxon>Annelida</taxon>
        <taxon>Polychaeta</taxon>
        <taxon>Sedentaria</taxon>
        <taxon>Canalipalpata</taxon>
        <taxon>Terebellida</taxon>
        <taxon>Terebelliformia</taxon>
        <taxon>Alvinellidae</taxon>
        <taxon>Paralvinella</taxon>
    </lineage>
</organism>
<evidence type="ECO:0000313" key="11">
    <source>
        <dbReference type="EMBL" id="KAK2166408.1"/>
    </source>
</evidence>
<evidence type="ECO:0000256" key="4">
    <source>
        <dbReference type="ARBA" id="ARBA00022801"/>
    </source>
</evidence>
<evidence type="ECO:0000256" key="7">
    <source>
        <dbReference type="SAM" id="MobiDB-lite"/>
    </source>
</evidence>
<dbReference type="InterPro" id="IPR032632">
    <property type="entry name" value="Peptidase_M16_M"/>
</dbReference>
<dbReference type="GO" id="GO:0051603">
    <property type="term" value="P:proteolysis involved in protein catabolic process"/>
    <property type="evidence" value="ECO:0007669"/>
    <property type="project" value="TreeGrafter"/>
</dbReference>
<keyword evidence="2" id="KW-0645">Protease</keyword>
<dbReference type="AlphaFoldDB" id="A0AAD9K9C1"/>
<evidence type="ECO:0000256" key="2">
    <source>
        <dbReference type="ARBA" id="ARBA00022670"/>
    </source>
</evidence>
<dbReference type="GO" id="GO:0005829">
    <property type="term" value="C:cytosol"/>
    <property type="evidence" value="ECO:0007669"/>
    <property type="project" value="TreeGrafter"/>
</dbReference>
<feature type="domain" description="Peptidase M16 middle/third" evidence="9">
    <location>
        <begin position="150"/>
        <end position="431"/>
    </location>
</feature>
<dbReference type="FunFam" id="3.30.830.10:FF:000003">
    <property type="entry name" value="Insulin-degrading enzyme"/>
    <property type="match status" value="1"/>
</dbReference>
<evidence type="ECO:0000259" key="8">
    <source>
        <dbReference type="Pfam" id="PF13843"/>
    </source>
</evidence>
<dbReference type="InterPro" id="IPR054734">
    <property type="entry name" value="PqqF-like_C_4"/>
</dbReference>
<dbReference type="Pfam" id="PF16187">
    <property type="entry name" value="Peptidase_M16_M"/>
    <property type="match status" value="1"/>
</dbReference>
<dbReference type="GO" id="GO:0005739">
    <property type="term" value="C:mitochondrion"/>
    <property type="evidence" value="ECO:0007669"/>
    <property type="project" value="TreeGrafter"/>
</dbReference>
<evidence type="ECO:0008006" key="13">
    <source>
        <dbReference type="Google" id="ProtNLM"/>
    </source>
</evidence>
<dbReference type="GO" id="GO:0046872">
    <property type="term" value="F:metal ion binding"/>
    <property type="evidence" value="ECO:0007669"/>
    <property type="project" value="UniProtKB-KW"/>
</dbReference>
<keyword evidence="5" id="KW-0862">Zinc</keyword>
<dbReference type="PANTHER" id="PTHR43690">
    <property type="entry name" value="NARDILYSIN"/>
    <property type="match status" value="1"/>
</dbReference>
<feature type="region of interest" description="Disordered" evidence="7">
    <location>
        <begin position="689"/>
        <end position="713"/>
    </location>
</feature>
<keyword evidence="4" id="KW-0378">Hydrolase</keyword>
<keyword evidence="12" id="KW-1185">Reference proteome</keyword>
<proteinExistence type="inferred from homology"/>
<keyword evidence="3" id="KW-0479">Metal-binding</keyword>
<evidence type="ECO:0000256" key="5">
    <source>
        <dbReference type="ARBA" id="ARBA00022833"/>
    </source>
</evidence>
<protein>
    <recommendedName>
        <fullName evidence="13">Insulin-degrading enzyme</fullName>
    </recommendedName>
</protein>
<evidence type="ECO:0000256" key="6">
    <source>
        <dbReference type="ARBA" id="ARBA00023049"/>
    </source>
</evidence>
<sequence length="751" mass="86593">MTKLEEENTLSCGTVNQNRSGLPKDAKKTCAVVKSLKRGDSLKRMKGRMLAVTWRDTRIVNVLCNVPGYLGDGAIRRRDRKGWVSTLAGGQKPGANGFMFFIVNVDLSEEGIEHTDDIVALTFQYLNMLRKAGPQEWVFRECQNLNSMAFRFKDKERPRNYTCSVAGALHDYPLKEVLSGGYLIDEWRPELINTVMEKLTPESIRVMVIGKKFEGHTDLKETWYGTEYSLVTIPDKKIKEWSDVGIHDKLCLPDQNEFIPTNFDLLTRESEPTVLPVVIRDSQMTKVWYKQDDKYLMPKACINVEFFSPHAYMDPLCTNLTYMFVALFKDALNEYAYAAELAGLGYDLHNTIYGLTLSLKGYNDKQHILLQKVIEKMTSFKIDGQRFDILKENYERGLKNFKAEQPHQHAIYYTSALTSEQVWTKDELLDALDEVTLEKLEAFIPQLLSRLYLEMLVYGNVTRELANKLADMIENILAAQSKTKPLLPSQQRRFREVQLPDGCYYVYRQTNEVHKSSSLEVYYQCSVQQTESNMLLELFCQIIGEPCFDILRTQEQLGYIVFSGVRRSNNIQGLRVIVQSDRSPEYVEQRIEAFLHKMESYIQDLSEEQFQKHVEALADRRLEKPKKMSSQSSRYWSEIISQQYNFDRDSIEVAYLKTLKKEDILNFYKNLLAHDAPKRHKLSVHIVSTASTSPDDNSNQTPTVQVDGTSVMPPMGEPEEIKDISYFKRCLPLFPLPAPYNNRNNAAKSKL</sequence>
<name>A0AAD9K9C1_9ANNE</name>
<evidence type="ECO:0000256" key="3">
    <source>
        <dbReference type="ARBA" id="ARBA00022723"/>
    </source>
</evidence>
<dbReference type="FunFam" id="3.30.830.10:FF:000007">
    <property type="entry name" value="Insulin-degrading enzyme"/>
    <property type="match status" value="1"/>
</dbReference>
<evidence type="ECO:0000313" key="12">
    <source>
        <dbReference type="Proteomes" id="UP001208570"/>
    </source>
</evidence>
<feature type="compositionally biased region" description="Polar residues" evidence="7">
    <location>
        <begin position="9"/>
        <end position="20"/>
    </location>
</feature>
<accession>A0AAD9K9C1</accession>
<dbReference type="Pfam" id="PF22456">
    <property type="entry name" value="PqqF-like_C_4"/>
    <property type="match status" value="1"/>
</dbReference>
<reference evidence="11" key="1">
    <citation type="journal article" date="2023" name="Mol. Biol. Evol.">
        <title>Third-Generation Sequencing Reveals the Adaptive Role of the Epigenome in Three Deep-Sea Polychaetes.</title>
        <authorList>
            <person name="Perez M."/>
            <person name="Aroh O."/>
            <person name="Sun Y."/>
            <person name="Lan Y."/>
            <person name="Juniper S.K."/>
            <person name="Young C.R."/>
            <person name="Angers B."/>
            <person name="Qian P.Y."/>
        </authorList>
    </citation>
    <scope>NUCLEOTIDE SEQUENCE</scope>
    <source>
        <strain evidence="11">P08H-3</strain>
    </source>
</reference>
<feature type="region of interest" description="Disordered" evidence="7">
    <location>
        <begin position="1"/>
        <end position="22"/>
    </location>
</feature>
<dbReference type="Gene3D" id="3.30.830.10">
    <property type="entry name" value="Metalloenzyme, LuxS/M16 peptidase-like"/>
    <property type="match status" value="3"/>
</dbReference>
<dbReference type="GO" id="GO:0004222">
    <property type="term" value="F:metalloendopeptidase activity"/>
    <property type="evidence" value="ECO:0007669"/>
    <property type="project" value="TreeGrafter"/>
</dbReference>
<comment type="similarity">
    <text evidence="1">Belongs to the peptidase M16 family.</text>
</comment>
<feature type="domain" description="PiggyBac transposable element-derived protein" evidence="8">
    <location>
        <begin position="2"/>
        <end position="66"/>
    </location>
</feature>
<comment type="caution">
    <text evidence="11">The sequence shown here is derived from an EMBL/GenBank/DDBJ whole genome shotgun (WGS) entry which is preliminary data.</text>
</comment>
<evidence type="ECO:0000259" key="9">
    <source>
        <dbReference type="Pfam" id="PF16187"/>
    </source>
</evidence>
<feature type="compositionally biased region" description="Polar residues" evidence="7">
    <location>
        <begin position="689"/>
        <end position="708"/>
    </location>
</feature>
<dbReference type="FunFam" id="3.30.830.10:FF:000005">
    <property type="entry name" value="nardilysin isoform X1"/>
    <property type="match status" value="1"/>
</dbReference>
<dbReference type="InterPro" id="IPR011249">
    <property type="entry name" value="Metalloenz_LuxS/M16"/>
</dbReference>
<feature type="domain" description="Coenzyme PQQ synthesis protein F-like C-terminal lobe" evidence="10">
    <location>
        <begin position="538"/>
        <end position="636"/>
    </location>
</feature>
<dbReference type="Proteomes" id="UP001208570">
    <property type="component" value="Unassembled WGS sequence"/>
</dbReference>
<gene>
    <name evidence="11" type="ORF">LSH36_39g02052</name>
</gene>
<evidence type="ECO:0000256" key="1">
    <source>
        <dbReference type="ARBA" id="ARBA00007261"/>
    </source>
</evidence>
<dbReference type="InterPro" id="IPR029526">
    <property type="entry name" value="PGBD"/>
</dbReference>
<dbReference type="InterPro" id="IPR050626">
    <property type="entry name" value="Peptidase_M16"/>
</dbReference>
<dbReference type="PANTHER" id="PTHR43690:SF18">
    <property type="entry name" value="INSULIN-DEGRADING ENZYME-RELATED"/>
    <property type="match status" value="1"/>
</dbReference>
<dbReference type="GO" id="GO:0043171">
    <property type="term" value="P:peptide catabolic process"/>
    <property type="evidence" value="ECO:0007669"/>
    <property type="project" value="TreeGrafter"/>
</dbReference>